<comment type="caution">
    <text evidence="2">The sequence shown here is derived from an EMBL/GenBank/DDBJ whole genome shotgun (WGS) entry which is preliminary data.</text>
</comment>
<proteinExistence type="predicted"/>
<evidence type="ECO:0008006" key="4">
    <source>
        <dbReference type="Google" id="ProtNLM"/>
    </source>
</evidence>
<feature type="chain" id="PRO_5006901484" description="Secreted protein" evidence="1">
    <location>
        <begin position="18"/>
        <end position="131"/>
    </location>
</feature>
<name>A0A0W0F5T1_MONRR</name>
<dbReference type="Proteomes" id="UP000054988">
    <property type="component" value="Unassembled WGS sequence"/>
</dbReference>
<keyword evidence="1" id="KW-0732">Signal</keyword>
<reference evidence="2 3" key="1">
    <citation type="submission" date="2015-12" db="EMBL/GenBank/DDBJ databases">
        <title>Draft genome sequence of Moniliophthora roreri, the causal agent of frosty pod rot of cacao.</title>
        <authorList>
            <person name="Aime M.C."/>
            <person name="Diaz-Valderrama J.R."/>
            <person name="Kijpornyongpan T."/>
            <person name="Phillips-Mora W."/>
        </authorList>
    </citation>
    <scope>NUCLEOTIDE SEQUENCE [LARGE SCALE GENOMIC DNA]</scope>
    <source>
        <strain evidence="2 3">MCA 2952</strain>
    </source>
</reference>
<accession>A0A0W0F5T1</accession>
<evidence type="ECO:0000313" key="2">
    <source>
        <dbReference type="EMBL" id="KTB31538.1"/>
    </source>
</evidence>
<evidence type="ECO:0000313" key="3">
    <source>
        <dbReference type="Proteomes" id="UP000054988"/>
    </source>
</evidence>
<sequence length="131" mass="14276">MMRLAFTLLAAFATVTSVLVLDNVGIINPPAEFSISNMGTLNITFNPGRSVKASTINITAYLIPAEQSQLTDGGRKIHTSGYQVEVDLSRWSTALANGAEMPWKLWIEEKFSGASPFDFAIWAQGITIQPQ</sequence>
<organism evidence="2 3">
    <name type="scientific">Moniliophthora roreri</name>
    <name type="common">Frosty pod rot fungus</name>
    <name type="synonym">Monilia roreri</name>
    <dbReference type="NCBI Taxonomy" id="221103"/>
    <lineage>
        <taxon>Eukaryota</taxon>
        <taxon>Fungi</taxon>
        <taxon>Dikarya</taxon>
        <taxon>Basidiomycota</taxon>
        <taxon>Agaricomycotina</taxon>
        <taxon>Agaricomycetes</taxon>
        <taxon>Agaricomycetidae</taxon>
        <taxon>Agaricales</taxon>
        <taxon>Marasmiineae</taxon>
        <taxon>Marasmiaceae</taxon>
        <taxon>Moniliophthora</taxon>
    </lineage>
</organism>
<protein>
    <recommendedName>
        <fullName evidence="4">Secreted protein</fullName>
    </recommendedName>
</protein>
<dbReference type="AlphaFoldDB" id="A0A0W0F5T1"/>
<gene>
    <name evidence="2" type="ORF">WG66_15901</name>
</gene>
<evidence type="ECO:0000256" key="1">
    <source>
        <dbReference type="SAM" id="SignalP"/>
    </source>
</evidence>
<feature type="signal peptide" evidence="1">
    <location>
        <begin position="1"/>
        <end position="17"/>
    </location>
</feature>
<dbReference type="EMBL" id="LATX01002314">
    <property type="protein sequence ID" value="KTB31538.1"/>
    <property type="molecule type" value="Genomic_DNA"/>
</dbReference>